<protein>
    <submittedName>
        <fullName evidence="2">Armadillo-type fold</fullName>
    </submittedName>
</protein>
<keyword evidence="3" id="KW-1185">Reference proteome</keyword>
<name>A0A0V0QP07_PSEPJ</name>
<accession>A0A0V0QP07</accession>
<dbReference type="InterPro" id="IPR011989">
    <property type="entry name" value="ARM-like"/>
</dbReference>
<proteinExistence type="predicted"/>
<evidence type="ECO:0000313" key="2">
    <source>
        <dbReference type="EMBL" id="KRX03717.1"/>
    </source>
</evidence>
<evidence type="ECO:0000313" key="1">
    <source>
        <dbReference type="EMBL" id="KRX01129.1"/>
    </source>
</evidence>
<gene>
    <name evidence="2" type="ORF">PPERSA_04225</name>
    <name evidence="1" type="ORF">PPERSA_08230</name>
</gene>
<sequence length="125" mass="14923">MILIMGSDEQIDYLYENYDLIEVLSDGLNFQDYSLLLSVLNSVYKLLEYGKNNFIEEKPIQNVKKHIKSFKIHRKIENLQNHKNQDVYNLAFRIIDSFFLNIDHQIEIEQPENQDNKQGQKMNEI</sequence>
<dbReference type="EMBL" id="LDAU01000176">
    <property type="protein sequence ID" value="KRX01129.1"/>
    <property type="molecule type" value="Genomic_DNA"/>
</dbReference>
<dbReference type="InterPro" id="IPR016024">
    <property type="entry name" value="ARM-type_fold"/>
</dbReference>
<dbReference type="InParanoid" id="A0A0V0QP07"/>
<comment type="caution">
    <text evidence="2">The sequence shown here is derived from an EMBL/GenBank/DDBJ whole genome shotgun (WGS) entry which is preliminary data.</text>
</comment>
<dbReference type="InterPro" id="IPR032413">
    <property type="entry name" value="Arm_3"/>
</dbReference>
<organism evidence="2 3">
    <name type="scientific">Pseudocohnilembus persalinus</name>
    <name type="common">Ciliate</name>
    <dbReference type="NCBI Taxonomy" id="266149"/>
    <lineage>
        <taxon>Eukaryota</taxon>
        <taxon>Sar</taxon>
        <taxon>Alveolata</taxon>
        <taxon>Ciliophora</taxon>
        <taxon>Intramacronucleata</taxon>
        <taxon>Oligohymenophorea</taxon>
        <taxon>Scuticociliatia</taxon>
        <taxon>Philasterida</taxon>
        <taxon>Pseudocohnilembidae</taxon>
        <taxon>Pseudocohnilembus</taxon>
    </lineage>
</organism>
<evidence type="ECO:0000313" key="3">
    <source>
        <dbReference type="Proteomes" id="UP000054937"/>
    </source>
</evidence>
<reference evidence="2 3" key="1">
    <citation type="journal article" date="2015" name="Sci. Rep.">
        <title>Genome of the facultative scuticociliatosis pathogen Pseudocohnilembus persalinus provides insight into its virulence through horizontal gene transfer.</title>
        <authorList>
            <person name="Xiong J."/>
            <person name="Wang G."/>
            <person name="Cheng J."/>
            <person name="Tian M."/>
            <person name="Pan X."/>
            <person name="Warren A."/>
            <person name="Jiang C."/>
            <person name="Yuan D."/>
            <person name="Miao W."/>
        </authorList>
    </citation>
    <scope>NUCLEOTIDE SEQUENCE [LARGE SCALE GENOMIC DNA]</scope>
    <source>
        <strain evidence="2">36N120E</strain>
    </source>
</reference>
<dbReference type="AlphaFoldDB" id="A0A0V0QP07"/>
<dbReference type="Pfam" id="PF16186">
    <property type="entry name" value="Arm_3"/>
    <property type="match status" value="1"/>
</dbReference>
<dbReference type="EMBL" id="LDAU01000126">
    <property type="protein sequence ID" value="KRX03717.1"/>
    <property type="molecule type" value="Genomic_DNA"/>
</dbReference>
<dbReference type="OrthoDB" id="29145at2759"/>
<dbReference type="SUPFAM" id="SSF48371">
    <property type="entry name" value="ARM repeat"/>
    <property type="match status" value="1"/>
</dbReference>
<dbReference type="Gene3D" id="1.25.10.10">
    <property type="entry name" value="Leucine-rich Repeat Variant"/>
    <property type="match status" value="1"/>
</dbReference>
<dbReference type="Proteomes" id="UP000054937">
    <property type="component" value="Unassembled WGS sequence"/>
</dbReference>